<dbReference type="Proteomes" id="UP001431783">
    <property type="component" value="Unassembled WGS sequence"/>
</dbReference>
<keyword evidence="2" id="KW-1185">Reference proteome</keyword>
<reference evidence="1 2" key="1">
    <citation type="submission" date="2023-03" db="EMBL/GenBank/DDBJ databases">
        <title>Genome insight into feeding habits of ladybird beetles.</title>
        <authorList>
            <person name="Li H.-S."/>
            <person name="Huang Y.-H."/>
            <person name="Pang H."/>
        </authorList>
    </citation>
    <scope>NUCLEOTIDE SEQUENCE [LARGE SCALE GENOMIC DNA]</scope>
    <source>
        <strain evidence="1">SYSU_2023b</strain>
        <tissue evidence="1">Whole body</tissue>
    </source>
</reference>
<sequence length="128" mass="15075">MRIVKSLIEGNKMFKICKNKPNDQMKKQEYENYRKSLDKTIKLAKRKYYEKKINNSKHELKALWKLVKRKGFTASASGIKEIQSDHGHSIQEHESIANELINIFVKKVTPKDSFFLKSVTEKQMEETL</sequence>
<gene>
    <name evidence="1" type="ORF">WA026_008641</name>
</gene>
<accession>A0AAW1UK56</accession>
<name>A0AAW1UK56_9CUCU</name>
<dbReference type="AlphaFoldDB" id="A0AAW1UK56"/>
<evidence type="ECO:0000313" key="1">
    <source>
        <dbReference type="EMBL" id="KAK9880126.1"/>
    </source>
</evidence>
<comment type="caution">
    <text evidence="1">The sequence shown here is derived from an EMBL/GenBank/DDBJ whole genome shotgun (WGS) entry which is preliminary data.</text>
</comment>
<organism evidence="1 2">
    <name type="scientific">Henosepilachna vigintioctopunctata</name>
    <dbReference type="NCBI Taxonomy" id="420089"/>
    <lineage>
        <taxon>Eukaryota</taxon>
        <taxon>Metazoa</taxon>
        <taxon>Ecdysozoa</taxon>
        <taxon>Arthropoda</taxon>
        <taxon>Hexapoda</taxon>
        <taxon>Insecta</taxon>
        <taxon>Pterygota</taxon>
        <taxon>Neoptera</taxon>
        <taxon>Endopterygota</taxon>
        <taxon>Coleoptera</taxon>
        <taxon>Polyphaga</taxon>
        <taxon>Cucujiformia</taxon>
        <taxon>Coccinelloidea</taxon>
        <taxon>Coccinellidae</taxon>
        <taxon>Epilachninae</taxon>
        <taxon>Epilachnini</taxon>
        <taxon>Henosepilachna</taxon>
    </lineage>
</organism>
<protein>
    <submittedName>
        <fullName evidence="1">Uncharacterized protein</fullName>
    </submittedName>
</protein>
<evidence type="ECO:0000313" key="2">
    <source>
        <dbReference type="Proteomes" id="UP001431783"/>
    </source>
</evidence>
<proteinExistence type="predicted"/>
<dbReference type="EMBL" id="JARQZJ010000063">
    <property type="protein sequence ID" value="KAK9880126.1"/>
    <property type="molecule type" value="Genomic_DNA"/>
</dbReference>